<dbReference type="PANTHER" id="PTHR17224">
    <property type="entry name" value="PEPTIDYL-TRNA HYDROLASE"/>
    <property type="match status" value="1"/>
</dbReference>
<feature type="site" description="Discriminates between blocked and unblocked aminoacyl-tRNA" evidence="7">
    <location>
        <position position="13"/>
    </location>
</feature>
<comment type="catalytic activity">
    <reaction evidence="7 8">
        <text>an N-acyl-L-alpha-aminoacyl-tRNA + H2O = an N-acyl-L-amino acid + a tRNA + H(+)</text>
        <dbReference type="Rhea" id="RHEA:54448"/>
        <dbReference type="Rhea" id="RHEA-COMP:10123"/>
        <dbReference type="Rhea" id="RHEA-COMP:13883"/>
        <dbReference type="ChEBI" id="CHEBI:15377"/>
        <dbReference type="ChEBI" id="CHEBI:15378"/>
        <dbReference type="ChEBI" id="CHEBI:59874"/>
        <dbReference type="ChEBI" id="CHEBI:78442"/>
        <dbReference type="ChEBI" id="CHEBI:138191"/>
        <dbReference type="EC" id="3.1.1.29"/>
    </reaction>
</comment>
<keyword evidence="7" id="KW-0963">Cytoplasm</keyword>
<dbReference type="InterPro" id="IPR036416">
    <property type="entry name" value="Pept_tRNA_hydro_sf"/>
</dbReference>
<dbReference type="InterPro" id="IPR001328">
    <property type="entry name" value="Pept_tRNA_hydro"/>
</dbReference>
<keyword evidence="4 7" id="KW-0694">RNA-binding</keyword>
<evidence type="ECO:0000256" key="7">
    <source>
        <dbReference type="HAMAP-Rule" id="MF_00083"/>
    </source>
</evidence>
<gene>
    <name evidence="7 10" type="primary">pth</name>
    <name evidence="10" type="ORF">CleRT_01160</name>
</gene>
<protein>
    <recommendedName>
        <fullName evidence="6 7">Peptidyl-tRNA hydrolase</fullName>
        <shortName evidence="7">Pth</shortName>
        <ecNumber evidence="1 7">3.1.1.29</ecNumber>
    </recommendedName>
</protein>
<organism evidence="10 11">
    <name type="scientific">Candidatus Coxiella mudrowiae</name>
    <dbReference type="NCBI Taxonomy" id="2054173"/>
    <lineage>
        <taxon>Bacteria</taxon>
        <taxon>Pseudomonadati</taxon>
        <taxon>Pseudomonadota</taxon>
        <taxon>Gammaproteobacteria</taxon>
        <taxon>Legionellales</taxon>
        <taxon>Coxiellaceae</taxon>
        <taxon>Coxiella</taxon>
    </lineage>
</organism>
<accession>A0ABM5UTC5</accession>
<evidence type="ECO:0000256" key="8">
    <source>
        <dbReference type="RuleBase" id="RU000673"/>
    </source>
</evidence>
<evidence type="ECO:0000256" key="2">
    <source>
        <dbReference type="ARBA" id="ARBA00022555"/>
    </source>
</evidence>
<comment type="function">
    <text evidence="7">Hydrolyzes ribosome-free peptidyl-tRNAs (with 1 or more amino acids incorporated), which drop off the ribosome during protein synthesis, or as a result of ribosome stalling.</text>
</comment>
<comment type="subcellular location">
    <subcellularLocation>
        <location evidence="7">Cytoplasm</location>
    </subcellularLocation>
</comment>
<comment type="similarity">
    <text evidence="5 7 9">Belongs to the PTH family.</text>
</comment>
<dbReference type="PROSITE" id="PS01196">
    <property type="entry name" value="PEPT_TRNA_HYDROL_2"/>
    <property type="match status" value="1"/>
</dbReference>
<feature type="binding site" evidence="7">
    <location>
        <position position="67"/>
    </location>
    <ligand>
        <name>tRNA</name>
        <dbReference type="ChEBI" id="CHEBI:17843"/>
    </ligand>
</feature>
<feature type="binding site" evidence="7">
    <location>
        <position position="18"/>
    </location>
    <ligand>
        <name>tRNA</name>
        <dbReference type="ChEBI" id="CHEBI:17843"/>
    </ligand>
</feature>
<evidence type="ECO:0000256" key="3">
    <source>
        <dbReference type="ARBA" id="ARBA00022801"/>
    </source>
</evidence>
<reference evidence="10 11" key="1">
    <citation type="journal article" date="2015" name="Genome Biol. Evol.">
        <title>Distinctive Genome Reduction Rates Revealed by Genomic Analyses of Two Coxiella-Like Endosymbionts in Ticks.</title>
        <authorList>
            <person name="Gottlieb Y."/>
            <person name="Lalzar I."/>
            <person name="Klasson L."/>
        </authorList>
    </citation>
    <scope>NUCLEOTIDE SEQUENCE [LARGE SCALE GENOMIC DNA]</scope>
    <source>
        <strain evidence="10 11">CRt</strain>
    </source>
</reference>
<dbReference type="SUPFAM" id="SSF53178">
    <property type="entry name" value="Peptidyl-tRNA hydrolase-like"/>
    <property type="match status" value="1"/>
</dbReference>
<dbReference type="GO" id="GO:0016787">
    <property type="term" value="F:hydrolase activity"/>
    <property type="evidence" value="ECO:0007669"/>
    <property type="project" value="UniProtKB-KW"/>
</dbReference>
<evidence type="ECO:0000256" key="6">
    <source>
        <dbReference type="ARBA" id="ARBA00050038"/>
    </source>
</evidence>
<keyword evidence="2 7" id="KW-0820">tRNA-binding</keyword>
<evidence type="ECO:0000256" key="4">
    <source>
        <dbReference type="ARBA" id="ARBA00022884"/>
    </source>
</evidence>
<dbReference type="PROSITE" id="PS01195">
    <property type="entry name" value="PEPT_TRNA_HYDROL_1"/>
    <property type="match status" value="1"/>
</dbReference>
<dbReference type="EC" id="3.1.1.29" evidence="1 7"/>
<keyword evidence="3 7" id="KW-0378">Hydrolase</keyword>
<dbReference type="Gene3D" id="3.40.50.1470">
    <property type="entry name" value="Peptidyl-tRNA hydrolase"/>
    <property type="match status" value="1"/>
</dbReference>
<feature type="binding site" evidence="7">
    <location>
        <position position="65"/>
    </location>
    <ligand>
        <name>tRNA</name>
        <dbReference type="ChEBI" id="CHEBI:17843"/>
    </ligand>
</feature>
<feature type="binding site" evidence="7">
    <location>
        <position position="113"/>
    </location>
    <ligand>
        <name>tRNA</name>
        <dbReference type="ChEBI" id="CHEBI:17843"/>
    </ligand>
</feature>
<evidence type="ECO:0000256" key="9">
    <source>
        <dbReference type="RuleBase" id="RU004320"/>
    </source>
</evidence>
<name>A0ABM5UTC5_9COXI</name>
<feature type="site" description="Stabilizes the basic form of H active site to accept a proton" evidence="7">
    <location>
        <position position="92"/>
    </location>
</feature>
<evidence type="ECO:0000256" key="1">
    <source>
        <dbReference type="ARBA" id="ARBA00013260"/>
    </source>
</evidence>
<dbReference type="Proteomes" id="UP000063965">
    <property type="component" value="Chromosome"/>
</dbReference>
<dbReference type="Pfam" id="PF01195">
    <property type="entry name" value="Pept_tRNA_hydro"/>
    <property type="match status" value="1"/>
</dbReference>
<evidence type="ECO:0000313" key="10">
    <source>
        <dbReference type="EMBL" id="AKQ33185.1"/>
    </source>
</evidence>
<dbReference type="CDD" id="cd00462">
    <property type="entry name" value="PTH"/>
    <property type="match status" value="1"/>
</dbReference>
<comment type="subunit">
    <text evidence="7">Monomer.</text>
</comment>
<dbReference type="NCBIfam" id="TIGR00447">
    <property type="entry name" value="pth"/>
    <property type="match status" value="1"/>
</dbReference>
<dbReference type="PANTHER" id="PTHR17224:SF1">
    <property type="entry name" value="PEPTIDYL-TRNA HYDROLASE"/>
    <property type="match status" value="1"/>
</dbReference>
<dbReference type="RefSeq" id="WP_048874795.1">
    <property type="nucleotide sequence ID" value="NZ_CP011126.1"/>
</dbReference>
<proteinExistence type="inferred from homology"/>
<evidence type="ECO:0000256" key="5">
    <source>
        <dbReference type="ARBA" id="ARBA00038063"/>
    </source>
</evidence>
<keyword evidence="11" id="KW-1185">Reference proteome</keyword>
<dbReference type="EMBL" id="CP011126">
    <property type="protein sequence ID" value="AKQ33185.1"/>
    <property type="molecule type" value="Genomic_DNA"/>
</dbReference>
<comment type="function">
    <text evidence="7">Catalyzes the release of premature peptidyl moieties from peptidyl-tRNA molecules trapped in stalled 50S ribosomal subunits, and thus maintains levels of free tRNAs and 50S ribosomes.</text>
</comment>
<sequence>MANGIKLIVGLGNPGDEYAGTRHNAGAWFVEALANQKQQSLRKENKFHGLIGKWNRCWLFKPSTYMNESGLALAAVTQFYKLIPQEILVAHDELDFPAGDIRLKENGGHGGHNGLRNIIQHLGTANFYRLRIGIGHLGHRDRVIPYVLTPPSKNDRSAILAAIEKGLSIVEELVIGEFQKAIRDLYS</sequence>
<dbReference type="InterPro" id="IPR018171">
    <property type="entry name" value="Pept_tRNA_hydro_CS"/>
</dbReference>
<feature type="active site" description="Proton acceptor" evidence="7">
    <location>
        <position position="23"/>
    </location>
</feature>
<dbReference type="HAMAP" id="MF_00083">
    <property type="entry name" value="Pept_tRNA_hydro_bact"/>
    <property type="match status" value="1"/>
</dbReference>
<evidence type="ECO:0000313" key="11">
    <source>
        <dbReference type="Proteomes" id="UP000063965"/>
    </source>
</evidence>